<organism evidence="2 3">
    <name type="scientific">Aromatoleum buckelii</name>
    <dbReference type="NCBI Taxonomy" id="200254"/>
    <lineage>
        <taxon>Bacteria</taxon>
        <taxon>Pseudomonadati</taxon>
        <taxon>Pseudomonadota</taxon>
        <taxon>Betaproteobacteria</taxon>
        <taxon>Rhodocyclales</taxon>
        <taxon>Rhodocyclaceae</taxon>
        <taxon>Aromatoleum</taxon>
    </lineage>
</organism>
<evidence type="ECO:0000313" key="2">
    <source>
        <dbReference type="EMBL" id="NMF94661.1"/>
    </source>
</evidence>
<sequence>MSPDTRHLVLWMTYEDVVRVAELKPRRSRIDQMRAEVGARPGEPVHVTEFLKPRLEEICAVLPAGLGQWIEPMLKSSRLATGMAFRLRTDALSSFALLALLRC</sequence>
<gene>
    <name evidence="2" type="ORF">GO608_15135</name>
</gene>
<protein>
    <recommendedName>
        <fullName evidence="1">DUF6537 domain-containing protein</fullName>
    </recommendedName>
</protein>
<name>A0ABX1N5V9_9RHOO</name>
<comment type="caution">
    <text evidence="2">The sequence shown here is derived from an EMBL/GenBank/DDBJ whole genome shotgun (WGS) entry which is preliminary data.</text>
</comment>
<accession>A0ABX1N5V9</accession>
<reference evidence="2" key="1">
    <citation type="submission" date="2019-12" db="EMBL/GenBank/DDBJ databases">
        <title>Comparative genomics gives insights into the taxonomy of the Azoarcus-Aromatoleum group and reveals separate origins of nif in the plant-associated Azoarcus and non-plant-associated Aromatoleum sub-groups.</title>
        <authorList>
            <person name="Lafos M."/>
            <person name="Maluk M."/>
            <person name="Batista M."/>
            <person name="Junghare M."/>
            <person name="Carmona M."/>
            <person name="Faoro H."/>
            <person name="Cruz L.M."/>
            <person name="Battistoni F."/>
            <person name="De Souza E."/>
            <person name="Pedrosa F."/>
            <person name="Chen W.-M."/>
            <person name="Poole P.S."/>
            <person name="Dixon R.A."/>
            <person name="James E.K."/>
        </authorList>
    </citation>
    <scope>NUCLEOTIDE SEQUENCE</scope>
    <source>
        <strain evidence="2">U120</strain>
    </source>
</reference>
<feature type="domain" description="DUF6537" evidence="1">
    <location>
        <begin position="5"/>
        <end position="102"/>
    </location>
</feature>
<evidence type="ECO:0000313" key="3">
    <source>
        <dbReference type="Proteomes" id="UP000601990"/>
    </source>
</evidence>
<proteinExistence type="predicted"/>
<dbReference type="Proteomes" id="UP000601990">
    <property type="component" value="Unassembled WGS sequence"/>
</dbReference>
<dbReference type="Pfam" id="PF20169">
    <property type="entry name" value="DUF6537"/>
    <property type="match status" value="1"/>
</dbReference>
<dbReference type="EMBL" id="WTVH01000034">
    <property type="protein sequence ID" value="NMF94661.1"/>
    <property type="molecule type" value="Genomic_DNA"/>
</dbReference>
<keyword evidence="3" id="KW-1185">Reference proteome</keyword>
<dbReference type="InterPro" id="IPR046667">
    <property type="entry name" value="DUF6537"/>
</dbReference>
<evidence type="ECO:0000259" key="1">
    <source>
        <dbReference type="Pfam" id="PF20169"/>
    </source>
</evidence>